<gene>
    <name evidence="1" type="ORF">BLL42_11480</name>
</gene>
<dbReference type="OrthoDB" id="6902878at2"/>
<dbReference type="Proteomes" id="UP000182567">
    <property type="component" value="Chromosome"/>
</dbReference>
<organism evidence="1 2">
    <name type="scientific">Pseudomonas frederiksbergensis</name>
    <dbReference type="NCBI Taxonomy" id="104087"/>
    <lineage>
        <taxon>Bacteria</taxon>
        <taxon>Pseudomonadati</taxon>
        <taxon>Pseudomonadota</taxon>
        <taxon>Gammaproteobacteria</taxon>
        <taxon>Pseudomonadales</taxon>
        <taxon>Pseudomonadaceae</taxon>
        <taxon>Pseudomonas</taxon>
    </lineage>
</organism>
<evidence type="ECO:0000313" key="1">
    <source>
        <dbReference type="EMBL" id="APC16317.1"/>
    </source>
</evidence>
<name>A0A1J0EJL7_9PSED</name>
<protein>
    <submittedName>
        <fullName evidence="1">Uncharacterized protein</fullName>
    </submittedName>
</protein>
<evidence type="ECO:0000313" key="2">
    <source>
        <dbReference type="Proteomes" id="UP000182567"/>
    </source>
</evidence>
<dbReference type="GeneID" id="46908866"/>
<sequence length="107" mass="12063">MLASTNRTPLKVLTPSLAERLRVFNHAARALQSMRIRLLSLDPLENRLTIDPDAGRRLVDARAVSGYQRHASAGSTRYTVLFQGVTLEWRETISAARPDDWARPTLH</sequence>
<dbReference type="RefSeq" id="WP_071552240.1">
    <property type="nucleotide sequence ID" value="NZ_CP017886.1"/>
</dbReference>
<reference evidence="2" key="1">
    <citation type="submission" date="2016-10" db="EMBL/GenBank/DDBJ databases">
        <title>Pseudomonas frederiksbergensis ERGS4:02 complete genome.</title>
        <authorList>
            <person name="Kumar R."/>
            <person name="Acharya V."/>
            <person name="Singh D."/>
        </authorList>
    </citation>
    <scope>NUCLEOTIDE SEQUENCE [LARGE SCALE GENOMIC DNA]</scope>
    <source>
        <strain evidence="2">ERGS4:02</strain>
    </source>
</reference>
<proteinExistence type="predicted"/>
<accession>A0A1J0EJL7</accession>
<dbReference type="AlphaFoldDB" id="A0A1J0EJL7"/>
<dbReference type="EMBL" id="CP017886">
    <property type="protein sequence ID" value="APC16317.1"/>
    <property type="molecule type" value="Genomic_DNA"/>
</dbReference>